<evidence type="ECO:0000313" key="2">
    <source>
        <dbReference type="EMBL" id="MQS53350.1"/>
    </source>
</evidence>
<dbReference type="InterPro" id="IPR056216">
    <property type="entry name" value="P8-like"/>
</dbReference>
<dbReference type="EMBL" id="VDFN01000001">
    <property type="protein sequence ID" value="MQS44554.1"/>
    <property type="molecule type" value="Genomic_DNA"/>
</dbReference>
<dbReference type="Pfam" id="PF24305">
    <property type="entry name" value="P8"/>
    <property type="match status" value="1"/>
</dbReference>
<keyword evidence="4" id="KW-1185">Reference proteome</keyword>
<evidence type="ECO:0000313" key="4">
    <source>
        <dbReference type="Proteomes" id="UP000436655"/>
    </source>
</evidence>
<protein>
    <submittedName>
        <fullName evidence="2">Uncharacterized protein</fullName>
    </submittedName>
</protein>
<dbReference type="AlphaFoldDB" id="A0A5P0ZJT0"/>
<evidence type="ECO:0000313" key="1">
    <source>
        <dbReference type="EMBL" id="MQS44554.1"/>
    </source>
</evidence>
<dbReference type="OrthoDB" id="2301549at2"/>
<organism evidence="2 3">
    <name type="scientific">Companilactobacillus mishanensis</name>
    <dbReference type="NCBI Taxonomy" id="2486008"/>
    <lineage>
        <taxon>Bacteria</taxon>
        <taxon>Bacillati</taxon>
        <taxon>Bacillota</taxon>
        <taxon>Bacilli</taxon>
        <taxon>Lactobacillales</taxon>
        <taxon>Lactobacillaceae</taxon>
        <taxon>Companilactobacillus</taxon>
    </lineage>
</organism>
<reference evidence="1" key="2">
    <citation type="submission" date="2019-05" db="EMBL/GenBank/DDBJ databases">
        <authorList>
            <person name="Schuster J.A."/>
            <person name="Ehrmann M.A."/>
        </authorList>
    </citation>
    <scope>NUCLEOTIDE SEQUENCE</scope>
    <source>
        <strain evidence="1">TMW 1.2098</strain>
    </source>
</reference>
<dbReference type="Proteomes" id="UP000436655">
    <property type="component" value="Unassembled WGS sequence"/>
</dbReference>
<dbReference type="Proteomes" id="UP000380386">
    <property type="component" value="Unassembled WGS sequence"/>
</dbReference>
<name>A0A5P0ZJT0_9LACO</name>
<gene>
    <name evidence="2" type="ORF">FHL02_09990</name>
    <name evidence="1" type="ORF">FHL03_03525</name>
</gene>
<dbReference type="EMBL" id="VDFM01000015">
    <property type="protein sequence ID" value="MQS53350.1"/>
    <property type="molecule type" value="Genomic_DNA"/>
</dbReference>
<reference evidence="3 4" key="1">
    <citation type="journal article" date="2019" name="Syst. Appl. Microbiol.">
        <title>Polyphasic characterization of two novel Lactobacillus spp. isolated from blown salami packages: Description of Lactobacillus halodurans sp. nov. and Lactobacillus salsicarnum sp. nov.</title>
        <authorList>
            <person name="Schuster J.A."/>
            <person name="Klingl A."/>
            <person name="Vogel R.F."/>
            <person name="Ehrmann M.A."/>
        </authorList>
    </citation>
    <scope>NUCLEOTIDE SEQUENCE [LARGE SCALE GENOMIC DNA]</scope>
    <source>
        <strain evidence="1 4">TMW 1.2098</strain>
        <strain evidence="2 3">TMW 1.2118</strain>
    </source>
</reference>
<sequence length="74" mass="8610">MAESDIATEPEVLNIKMSEAFDWSDDKTIVRDAIWNHIMESNEHNTDETEKAMMPFLSDTDDNVRAYCEKNLKK</sequence>
<dbReference type="RefSeq" id="WP_125703402.1">
    <property type="nucleotide sequence ID" value="NZ_JBHTOO010000003.1"/>
</dbReference>
<comment type="caution">
    <text evidence="2">The sequence shown here is derived from an EMBL/GenBank/DDBJ whole genome shotgun (WGS) entry which is preliminary data.</text>
</comment>
<evidence type="ECO:0000313" key="3">
    <source>
        <dbReference type="Proteomes" id="UP000380386"/>
    </source>
</evidence>
<proteinExistence type="predicted"/>
<accession>A0A5P0ZJT0</accession>